<dbReference type="InterPro" id="IPR031811">
    <property type="entry name" value="ALGX/ALGJ_SGNH-like"/>
</dbReference>
<comment type="subcellular location">
    <subcellularLocation>
        <location evidence="1">Periplasm</location>
    </subcellularLocation>
</comment>
<organism evidence="10 11">
    <name type="scientific">Paraburkholderia agricolaris</name>
    <dbReference type="NCBI Taxonomy" id="2152888"/>
    <lineage>
        <taxon>Bacteria</taxon>
        <taxon>Pseudomonadati</taxon>
        <taxon>Pseudomonadota</taxon>
        <taxon>Betaproteobacteria</taxon>
        <taxon>Burkholderiales</taxon>
        <taxon>Burkholderiaceae</taxon>
        <taxon>Paraburkholderia</taxon>
    </lineage>
</organism>
<reference evidence="10 11" key="1">
    <citation type="journal article" date="2024" name="Chem. Sci.">
        <title>Discovery of megapolipeptins by genome mining of a Burkholderiales bacteria collection.</title>
        <authorList>
            <person name="Paulo B.S."/>
            <person name="Recchia M.J.J."/>
            <person name="Lee S."/>
            <person name="Fergusson C.H."/>
            <person name="Romanowski S.B."/>
            <person name="Hernandez A."/>
            <person name="Krull N."/>
            <person name="Liu D.Y."/>
            <person name="Cavanagh H."/>
            <person name="Bos A."/>
            <person name="Gray C.A."/>
            <person name="Murphy B.T."/>
            <person name="Linington R.G."/>
            <person name="Eustaquio A.S."/>
        </authorList>
    </citation>
    <scope>NUCLEOTIDE SEQUENCE [LARGE SCALE GENOMIC DNA]</scope>
    <source>
        <strain evidence="10 11">RL16-012-BIC-B</strain>
    </source>
</reference>
<sequence>MSESVGRPAERAAERTAERTSNRPAAGTPAREGATAHAQTGAAAELALPLARAHRRIAWLIALLLGLGCAGAVTSLVVQSRNGAAFDLRGWRDGSLGHKLDRAIDVPYARSLHRWQAAARYRLFGDLGQQVREGCPGWLFYADGLRAPVQAGHDPVERADGGDALTDARIATLHRYADALRGAGIQLVVVTVPDKARAESEALCGLRQDARMTQRLNVWNRALTASKVTHVELLPALQAARPAFFRTDVHWNAQGAQAAAQVVGAAVLPLLGTPGETKFTHATAQPAPRVGDLLTLANLNDVPDAWRPAPDVVAEETLQAQRSGGLLDDGPAADVLLAGSSFSRRSAFAERLGEQLGREVWNVSLDDGQFDRALQAIWRERANWPKSVRVVVWEMSEDALSMPVEGVAPTPAAALAATASAAAASAAAATAANAAMPVNPVAAPAKQD</sequence>
<dbReference type="Proteomes" id="UP001629249">
    <property type="component" value="Unassembled WGS sequence"/>
</dbReference>
<dbReference type="Pfam" id="PF16822">
    <property type="entry name" value="ALGX"/>
    <property type="match status" value="1"/>
</dbReference>
<accession>A0ABW9A1E1</accession>
<feature type="region of interest" description="Disordered" evidence="7">
    <location>
        <begin position="1"/>
        <end position="38"/>
    </location>
</feature>
<comment type="pathway">
    <text evidence="2">Glycan biosynthesis; alginate biosynthesis.</text>
</comment>
<protein>
    <submittedName>
        <fullName evidence="10">Cell division protein FtsQ</fullName>
    </submittedName>
</protein>
<evidence type="ECO:0000256" key="3">
    <source>
        <dbReference type="ARBA" id="ARBA00022679"/>
    </source>
</evidence>
<keyword evidence="10" id="KW-0132">Cell division</keyword>
<keyword evidence="4" id="KW-0732">Signal</keyword>
<evidence type="ECO:0000259" key="9">
    <source>
        <dbReference type="Pfam" id="PF16822"/>
    </source>
</evidence>
<dbReference type="GO" id="GO:0051301">
    <property type="term" value="P:cell division"/>
    <property type="evidence" value="ECO:0007669"/>
    <property type="project" value="UniProtKB-KW"/>
</dbReference>
<evidence type="ECO:0000256" key="1">
    <source>
        <dbReference type="ARBA" id="ARBA00004418"/>
    </source>
</evidence>
<dbReference type="RefSeq" id="WP_408335900.1">
    <property type="nucleotide sequence ID" value="NZ_JAQQFH010000062.1"/>
</dbReference>
<keyword evidence="3" id="KW-0808">Transferase</keyword>
<keyword evidence="11" id="KW-1185">Reference proteome</keyword>
<evidence type="ECO:0000256" key="5">
    <source>
        <dbReference type="ARBA" id="ARBA00022764"/>
    </source>
</evidence>
<evidence type="ECO:0000256" key="6">
    <source>
        <dbReference type="ARBA" id="ARBA00022841"/>
    </source>
</evidence>
<dbReference type="SUPFAM" id="SSF52266">
    <property type="entry name" value="SGNH hydrolase"/>
    <property type="match status" value="1"/>
</dbReference>
<feature type="domain" description="AlgX/AlgJ SGNH hydrolase-like" evidence="9">
    <location>
        <begin position="131"/>
        <end position="397"/>
    </location>
</feature>
<feature type="compositionally biased region" description="Basic and acidic residues" evidence="7">
    <location>
        <begin position="8"/>
        <end position="21"/>
    </location>
</feature>
<proteinExistence type="predicted"/>
<feature type="transmembrane region" description="Helical" evidence="8">
    <location>
        <begin position="57"/>
        <end position="78"/>
    </location>
</feature>
<name>A0ABW9A1E1_9BURK</name>
<keyword evidence="6" id="KW-0016">Alginate biosynthesis</keyword>
<keyword evidence="8" id="KW-0812">Transmembrane</keyword>
<keyword evidence="8" id="KW-1133">Transmembrane helix</keyword>
<evidence type="ECO:0000256" key="4">
    <source>
        <dbReference type="ARBA" id="ARBA00022729"/>
    </source>
</evidence>
<evidence type="ECO:0000256" key="8">
    <source>
        <dbReference type="SAM" id="Phobius"/>
    </source>
</evidence>
<evidence type="ECO:0000256" key="7">
    <source>
        <dbReference type="SAM" id="MobiDB-lite"/>
    </source>
</evidence>
<keyword evidence="10" id="KW-0131">Cell cycle</keyword>
<keyword evidence="8" id="KW-0472">Membrane</keyword>
<evidence type="ECO:0000313" key="10">
    <source>
        <dbReference type="EMBL" id="MFL9888925.1"/>
    </source>
</evidence>
<dbReference type="EMBL" id="JAQQFN010000053">
    <property type="protein sequence ID" value="MFL9888925.1"/>
    <property type="molecule type" value="Genomic_DNA"/>
</dbReference>
<keyword evidence="5" id="KW-0574">Periplasm</keyword>
<comment type="caution">
    <text evidence="10">The sequence shown here is derived from an EMBL/GenBank/DDBJ whole genome shotgun (WGS) entry which is preliminary data.</text>
</comment>
<gene>
    <name evidence="10" type="ORF">PQR66_38300</name>
</gene>
<evidence type="ECO:0000256" key="2">
    <source>
        <dbReference type="ARBA" id="ARBA00005182"/>
    </source>
</evidence>
<evidence type="ECO:0000313" key="11">
    <source>
        <dbReference type="Proteomes" id="UP001629249"/>
    </source>
</evidence>